<evidence type="ECO:0000256" key="2">
    <source>
        <dbReference type="ARBA" id="ARBA00004141"/>
    </source>
</evidence>
<feature type="domain" description="FAD-binding FR-type" evidence="15">
    <location>
        <begin position="245"/>
        <end position="345"/>
    </location>
</feature>
<feature type="transmembrane region" description="Helical" evidence="14">
    <location>
        <begin position="40"/>
        <end position="60"/>
    </location>
</feature>
<keyword evidence="6" id="KW-0479">Metal-binding</keyword>
<proteinExistence type="predicted"/>
<keyword evidence="3" id="KW-0285">Flavoprotein</keyword>
<keyword evidence="5" id="KW-0001">2Fe-2S</keyword>
<dbReference type="Gene3D" id="2.40.30.10">
    <property type="entry name" value="Translation factors"/>
    <property type="match status" value="1"/>
</dbReference>
<sequence>MPEPKPPSRAGPHAAGGGRRTPWHTRAVGQATVDRAVARVFVLAGVATMVVTTSIAYRSLDEVVGYLADPLTPRLQEADVTGLWSANLMLLQVLLLARLPWLERAWGRQLLTRWHRSLGSWSVWLMVLHVLLFTVQAVSREPGRVGSALYRLYVAEPWMWAASLGTAMVLLVVVSSIVEVRRWLRYETWHLLHLWAYVGMALALPHQLVGRELGRGWTGVYWWSLYLVTLAAVVWFRVLVPVHRTRRSALRVDRVREEQPGVVSVEMTGRNLDELGARPGQFLVWRFLAGRAGLRGHPYSLSSAPAGDRLRVTVSTDGDGGRHAAGLRPGTRVAIEGPYGALGDLRRRHPRLLLLAAGVGITPFRALVEGGGFAPGEVALLHRVSDASQALFEDELDELAEQHGMDMTILSGPRRARGSWLPGGVDGSDHEALLRLVPDLLERDVVVCGPFGWAAAVRRAADAAGVLDRDVHTEEFGW</sequence>
<dbReference type="SUPFAM" id="SSF63380">
    <property type="entry name" value="Riboflavin synthase domain-like"/>
    <property type="match status" value="1"/>
</dbReference>
<dbReference type="InterPro" id="IPR017927">
    <property type="entry name" value="FAD-bd_FR_type"/>
</dbReference>
<name>A0A4Q2S0L1_9ACTN</name>
<dbReference type="EMBL" id="SDWT01000001">
    <property type="protein sequence ID" value="RYB95047.1"/>
    <property type="molecule type" value="Genomic_DNA"/>
</dbReference>
<dbReference type="GO" id="GO:0016020">
    <property type="term" value="C:membrane"/>
    <property type="evidence" value="ECO:0007669"/>
    <property type="project" value="UniProtKB-SubCell"/>
</dbReference>
<keyword evidence="8 14" id="KW-1133">Transmembrane helix</keyword>
<evidence type="ECO:0000256" key="8">
    <source>
        <dbReference type="ARBA" id="ARBA00022989"/>
    </source>
</evidence>
<evidence type="ECO:0000256" key="14">
    <source>
        <dbReference type="SAM" id="Phobius"/>
    </source>
</evidence>
<protein>
    <recommendedName>
        <fullName evidence="15">FAD-binding FR-type domain-containing protein</fullName>
    </recommendedName>
</protein>
<evidence type="ECO:0000259" key="15">
    <source>
        <dbReference type="PROSITE" id="PS51384"/>
    </source>
</evidence>
<dbReference type="GO" id="GO:0046872">
    <property type="term" value="F:metal ion binding"/>
    <property type="evidence" value="ECO:0007669"/>
    <property type="project" value="UniProtKB-KW"/>
</dbReference>
<comment type="caution">
    <text evidence="16">The sequence shown here is derived from an EMBL/GenBank/DDBJ whole genome shotgun (WGS) entry which is preliminary data.</text>
</comment>
<dbReference type="InterPro" id="IPR013130">
    <property type="entry name" value="Fe3_Rdtase_TM_dom"/>
</dbReference>
<dbReference type="InterPro" id="IPR050415">
    <property type="entry name" value="MRET"/>
</dbReference>
<evidence type="ECO:0000256" key="4">
    <source>
        <dbReference type="ARBA" id="ARBA00022692"/>
    </source>
</evidence>
<feature type="region of interest" description="Disordered" evidence="13">
    <location>
        <begin position="1"/>
        <end position="24"/>
    </location>
</feature>
<feature type="transmembrane region" description="Helical" evidence="14">
    <location>
        <begin position="80"/>
        <end position="97"/>
    </location>
</feature>
<keyword evidence="9" id="KW-0560">Oxidoreductase</keyword>
<evidence type="ECO:0000256" key="1">
    <source>
        <dbReference type="ARBA" id="ARBA00001974"/>
    </source>
</evidence>
<evidence type="ECO:0000256" key="12">
    <source>
        <dbReference type="ARBA" id="ARBA00023136"/>
    </source>
</evidence>
<keyword evidence="7" id="KW-0274">FAD</keyword>
<evidence type="ECO:0000256" key="5">
    <source>
        <dbReference type="ARBA" id="ARBA00022714"/>
    </source>
</evidence>
<keyword evidence="12 14" id="KW-0472">Membrane</keyword>
<feature type="transmembrane region" description="Helical" evidence="14">
    <location>
        <begin position="220"/>
        <end position="240"/>
    </location>
</feature>
<evidence type="ECO:0000256" key="3">
    <source>
        <dbReference type="ARBA" id="ARBA00022630"/>
    </source>
</evidence>
<gene>
    <name evidence="16" type="ORF">EUA93_12245</name>
</gene>
<keyword evidence="4 14" id="KW-0812">Transmembrane</keyword>
<reference evidence="16 17" key="1">
    <citation type="submission" date="2019-01" db="EMBL/GenBank/DDBJ databases">
        <title>Novel species of Nocardioides.</title>
        <authorList>
            <person name="Liu Q."/>
            <person name="Xin Y.-H."/>
        </authorList>
    </citation>
    <scope>NUCLEOTIDE SEQUENCE [LARGE SCALE GENOMIC DNA]</scope>
    <source>
        <strain evidence="16 17">CGMCC 4.6882</strain>
    </source>
</reference>
<keyword evidence="10" id="KW-0408">Iron</keyword>
<evidence type="ECO:0000256" key="10">
    <source>
        <dbReference type="ARBA" id="ARBA00023004"/>
    </source>
</evidence>
<comment type="cofactor">
    <cofactor evidence="1">
        <name>FAD</name>
        <dbReference type="ChEBI" id="CHEBI:57692"/>
    </cofactor>
</comment>
<evidence type="ECO:0000313" key="16">
    <source>
        <dbReference type="EMBL" id="RYB95047.1"/>
    </source>
</evidence>
<dbReference type="GO" id="GO:0016491">
    <property type="term" value="F:oxidoreductase activity"/>
    <property type="evidence" value="ECO:0007669"/>
    <property type="project" value="UniProtKB-KW"/>
</dbReference>
<dbReference type="Proteomes" id="UP000294071">
    <property type="component" value="Unassembled WGS sequence"/>
</dbReference>
<dbReference type="AlphaFoldDB" id="A0A4Q2S0L1"/>
<dbReference type="GO" id="GO:0051537">
    <property type="term" value="F:2 iron, 2 sulfur cluster binding"/>
    <property type="evidence" value="ECO:0007669"/>
    <property type="project" value="UniProtKB-KW"/>
</dbReference>
<feature type="transmembrane region" description="Helical" evidence="14">
    <location>
        <begin position="158"/>
        <end position="178"/>
    </location>
</feature>
<evidence type="ECO:0000256" key="9">
    <source>
        <dbReference type="ARBA" id="ARBA00023002"/>
    </source>
</evidence>
<dbReference type="GO" id="GO:0050660">
    <property type="term" value="F:flavin adenine dinucleotide binding"/>
    <property type="evidence" value="ECO:0007669"/>
    <property type="project" value="TreeGrafter"/>
</dbReference>
<dbReference type="PANTHER" id="PTHR47354:SF8">
    <property type="entry name" value="1,2-PHENYLACETYL-COA EPOXIDASE, SUBUNIT E"/>
    <property type="match status" value="1"/>
</dbReference>
<dbReference type="Gene3D" id="3.40.50.80">
    <property type="entry name" value="Nucleotide-binding domain of ferredoxin-NADP reductase (FNR) module"/>
    <property type="match status" value="1"/>
</dbReference>
<comment type="subcellular location">
    <subcellularLocation>
        <location evidence="2">Membrane</location>
        <topology evidence="2">Multi-pass membrane protein</topology>
    </subcellularLocation>
</comment>
<keyword evidence="17" id="KW-1185">Reference proteome</keyword>
<evidence type="ECO:0000256" key="6">
    <source>
        <dbReference type="ARBA" id="ARBA00022723"/>
    </source>
</evidence>
<keyword evidence="11" id="KW-0411">Iron-sulfur</keyword>
<dbReference type="PANTHER" id="PTHR47354">
    <property type="entry name" value="NADH OXIDOREDUCTASE HCR"/>
    <property type="match status" value="1"/>
</dbReference>
<dbReference type="Pfam" id="PF00175">
    <property type="entry name" value="NAD_binding_1"/>
    <property type="match status" value="1"/>
</dbReference>
<feature type="transmembrane region" description="Helical" evidence="14">
    <location>
        <begin position="190"/>
        <end position="208"/>
    </location>
</feature>
<dbReference type="PROSITE" id="PS51384">
    <property type="entry name" value="FAD_FR"/>
    <property type="match status" value="1"/>
</dbReference>
<evidence type="ECO:0000256" key="7">
    <source>
        <dbReference type="ARBA" id="ARBA00022827"/>
    </source>
</evidence>
<dbReference type="InterPro" id="IPR039261">
    <property type="entry name" value="FNR_nucleotide-bd"/>
</dbReference>
<dbReference type="OrthoDB" id="9801223at2"/>
<evidence type="ECO:0000313" key="17">
    <source>
        <dbReference type="Proteomes" id="UP000294071"/>
    </source>
</evidence>
<accession>A0A4Q2S0L1</accession>
<dbReference type="SUPFAM" id="SSF52343">
    <property type="entry name" value="Ferredoxin reductase-like, C-terminal NADP-linked domain"/>
    <property type="match status" value="1"/>
</dbReference>
<dbReference type="Pfam" id="PF01794">
    <property type="entry name" value="Ferric_reduct"/>
    <property type="match status" value="1"/>
</dbReference>
<dbReference type="InterPro" id="IPR017938">
    <property type="entry name" value="Riboflavin_synthase-like_b-brl"/>
</dbReference>
<evidence type="ECO:0000256" key="11">
    <source>
        <dbReference type="ARBA" id="ARBA00023014"/>
    </source>
</evidence>
<organism evidence="16 17">
    <name type="scientific">Nocardioides oleivorans</name>
    <dbReference type="NCBI Taxonomy" id="273676"/>
    <lineage>
        <taxon>Bacteria</taxon>
        <taxon>Bacillati</taxon>
        <taxon>Actinomycetota</taxon>
        <taxon>Actinomycetes</taxon>
        <taxon>Propionibacteriales</taxon>
        <taxon>Nocardioidaceae</taxon>
        <taxon>Nocardioides</taxon>
    </lineage>
</organism>
<evidence type="ECO:0000256" key="13">
    <source>
        <dbReference type="SAM" id="MobiDB-lite"/>
    </source>
</evidence>
<dbReference type="InterPro" id="IPR001433">
    <property type="entry name" value="OxRdtase_FAD/NAD-bd"/>
</dbReference>
<feature type="transmembrane region" description="Helical" evidence="14">
    <location>
        <begin position="118"/>
        <end position="138"/>
    </location>
</feature>